<comment type="caution">
    <text evidence="1">The sequence shown here is derived from an EMBL/GenBank/DDBJ whole genome shotgun (WGS) entry which is preliminary data.</text>
</comment>
<gene>
    <name evidence="1" type="ORF">S01H1_09040</name>
</gene>
<organism evidence="1">
    <name type="scientific">marine sediment metagenome</name>
    <dbReference type="NCBI Taxonomy" id="412755"/>
    <lineage>
        <taxon>unclassified sequences</taxon>
        <taxon>metagenomes</taxon>
        <taxon>ecological metagenomes</taxon>
    </lineage>
</organism>
<dbReference type="InterPro" id="IPR020568">
    <property type="entry name" value="Ribosomal_Su5_D2-typ_SF"/>
</dbReference>
<proteinExistence type="predicted"/>
<reference evidence="1" key="1">
    <citation type="journal article" date="2014" name="Front. Microbiol.">
        <title>High frequency of phylogenetically diverse reductive dehalogenase-homologous genes in deep subseafloor sedimentary metagenomes.</title>
        <authorList>
            <person name="Kawai M."/>
            <person name="Futagami T."/>
            <person name="Toyoda A."/>
            <person name="Takaki Y."/>
            <person name="Nishi S."/>
            <person name="Hori S."/>
            <person name="Arai W."/>
            <person name="Tsubouchi T."/>
            <person name="Morono Y."/>
            <person name="Uchiyama I."/>
            <person name="Ito T."/>
            <person name="Fujiyama A."/>
            <person name="Inagaki F."/>
            <person name="Takami H."/>
        </authorList>
    </citation>
    <scope>NUCLEOTIDE SEQUENCE</scope>
    <source>
        <strain evidence="1">Expedition CK06-06</strain>
    </source>
</reference>
<name>X0T157_9ZZZZ</name>
<dbReference type="EMBL" id="BARS01004624">
    <property type="protein sequence ID" value="GAF81086.1"/>
    <property type="molecule type" value="Genomic_DNA"/>
</dbReference>
<dbReference type="AlphaFoldDB" id="X0T157"/>
<dbReference type="SUPFAM" id="SSF54211">
    <property type="entry name" value="Ribosomal protein S5 domain 2-like"/>
    <property type="match status" value="1"/>
</dbReference>
<accession>X0T157</accession>
<protein>
    <recommendedName>
        <fullName evidence="2">DNA repair protein RadA</fullName>
    </recommendedName>
</protein>
<feature type="non-terminal residue" evidence="1">
    <location>
        <position position="1"/>
    </location>
</feature>
<sequence length="65" mass="6936">VFAAELGLGGELRGVTMAEQRLKEAEKLGFKQAVLAPSSATTQTPRGKIKARAFRSIAEVLDAFC</sequence>
<evidence type="ECO:0000313" key="1">
    <source>
        <dbReference type="EMBL" id="GAF81086.1"/>
    </source>
</evidence>
<evidence type="ECO:0008006" key="2">
    <source>
        <dbReference type="Google" id="ProtNLM"/>
    </source>
</evidence>